<comment type="caution">
    <text evidence="7">The sequence shown here is derived from an EMBL/GenBank/DDBJ whole genome shotgun (WGS) entry which is preliminary data.</text>
</comment>
<dbReference type="GO" id="GO:0006508">
    <property type="term" value="P:proteolysis"/>
    <property type="evidence" value="ECO:0007669"/>
    <property type="project" value="UniProtKB-KW"/>
</dbReference>
<dbReference type="Gene3D" id="3.40.50.1820">
    <property type="entry name" value="alpha/beta hydrolase"/>
    <property type="match status" value="2"/>
</dbReference>
<dbReference type="InterPro" id="IPR008758">
    <property type="entry name" value="Peptidase_S28"/>
</dbReference>
<dbReference type="GO" id="GO:0008239">
    <property type="term" value="F:dipeptidyl-peptidase activity"/>
    <property type="evidence" value="ECO:0007669"/>
    <property type="project" value="TreeGrafter"/>
</dbReference>
<keyword evidence="4" id="KW-0378">Hydrolase</keyword>
<feature type="signal peptide" evidence="6">
    <location>
        <begin position="1"/>
        <end position="18"/>
    </location>
</feature>
<keyword evidence="5" id="KW-0325">Glycoprotein</keyword>
<evidence type="ECO:0000313" key="7">
    <source>
        <dbReference type="EMBL" id="CAF9922193.1"/>
    </source>
</evidence>
<dbReference type="AlphaFoldDB" id="A0A8H3IKG9"/>
<dbReference type="GO" id="GO:0070008">
    <property type="term" value="F:serine-type exopeptidase activity"/>
    <property type="evidence" value="ECO:0007669"/>
    <property type="project" value="InterPro"/>
</dbReference>
<reference evidence="7" key="1">
    <citation type="submission" date="2021-03" db="EMBL/GenBank/DDBJ databases">
        <authorList>
            <person name="Tagirdzhanova G."/>
        </authorList>
    </citation>
    <scope>NUCLEOTIDE SEQUENCE</scope>
</reference>
<dbReference type="PANTHER" id="PTHR11010:SF117">
    <property type="entry name" value="SERINE PROTEASE 16"/>
    <property type="match status" value="1"/>
</dbReference>
<evidence type="ECO:0000256" key="5">
    <source>
        <dbReference type="ARBA" id="ARBA00023180"/>
    </source>
</evidence>
<protein>
    <recommendedName>
        <fullName evidence="9">Serine protease</fullName>
    </recommendedName>
</protein>
<organism evidence="7 8">
    <name type="scientific">Heterodermia speciosa</name>
    <dbReference type="NCBI Taxonomy" id="116794"/>
    <lineage>
        <taxon>Eukaryota</taxon>
        <taxon>Fungi</taxon>
        <taxon>Dikarya</taxon>
        <taxon>Ascomycota</taxon>
        <taxon>Pezizomycotina</taxon>
        <taxon>Lecanoromycetes</taxon>
        <taxon>OSLEUM clade</taxon>
        <taxon>Lecanoromycetidae</taxon>
        <taxon>Caliciales</taxon>
        <taxon>Physciaceae</taxon>
        <taxon>Heterodermia</taxon>
    </lineage>
</organism>
<dbReference type="FunFam" id="3.40.50.1820:FF:000251">
    <property type="entry name" value="Extracelular serine carboxypeptidase, putative"/>
    <property type="match status" value="1"/>
</dbReference>
<sequence>MAFKFVAIALLLTQPITAALTTGYAAQPPVELRKLITSTSLIRRDADPETLYTAYNLSVPIDHFQDKSAYEPHEDGTFPLRYWFDAQYYKDGGPVIVLQSGETSGIGRLGFLQKGLIHQLARATNGIAVVLEHRYYGTSWPVSDLSTENLRFLTTEQALADQAYFSQHVVFDGLEDKNLTAPNAAHIAYGGSYAGAFVAFLRTQYPEVYWGAIASSGVTEAIYDYWQYYEPIRIYGPPACVLATQEIVNVLDTVFMKNNTVLADQIKALFGLEELEYNSDVMNTLSYGIGGWQGRNWDPAINDPTFSEYCGNITANSTLYNSTLNSTSTVRNLIRIGGWANETTTLTRAMLNLVGWVTQSLVAPCADDINGCYNTHNATFYAQDDLSQTWRSWPYQYCTQWGFLQTGSGVPKTILPLISRLIDLPFTETICREAFNITTPPDVDAINKYGGYHIAYDRLAIVDGEQDPWRRASPHAPVAGERASTTERPFLLIQGAVHHWDENGLFKNETTRDLPPAPVRRTQAREVAFVKAWMKEWRASR</sequence>
<evidence type="ECO:0008006" key="9">
    <source>
        <dbReference type="Google" id="ProtNLM"/>
    </source>
</evidence>
<dbReference type="OrthoDB" id="1735038at2759"/>
<dbReference type="PANTHER" id="PTHR11010">
    <property type="entry name" value="PROTEASE S28 PRO-X CARBOXYPEPTIDASE-RELATED"/>
    <property type="match status" value="1"/>
</dbReference>
<dbReference type="EMBL" id="CAJPDS010000030">
    <property type="protein sequence ID" value="CAF9922193.1"/>
    <property type="molecule type" value="Genomic_DNA"/>
</dbReference>
<dbReference type="InterPro" id="IPR029058">
    <property type="entry name" value="AB_hydrolase_fold"/>
</dbReference>
<accession>A0A8H3IKG9</accession>
<evidence type="ECO:0000256" key="1">
    <source>
        <dbReference type="ARBA" id="ARBA00011079"/>
    </source>
</evidence>
<comment type="similarity">
    <text evidence="1">Belongs to the peptidase S28 family.</text>
</comment>
<feature type="chain" id="PRO_5034601578" description="Serine protease" evidence="6">
    <location>
        <begin position="19"/>
        <end position="541"/>
    </location>
</feature>
<evidence type="ECO:0000256" key="4">
    <source>
        <dbReference type="ARBA" id="ARBA00022801"/>
    </source>
</evidence>
<evidence type="ECO:0000256" key="6">
    <source>
        <dbReference type="SAM" id="SignalP"/>
    </source>
</evidence>
<evidence type="ECO:0000313" key="8">
    <source>
        <dbReference type="Proteomes" id="UP000664521"/>
    </source>
</evidence>
<evidence type="ECO:0000256" key="2">
    <source>
        <dbReference type="ARBA" id="ARBA00022670"/>
    </source>
</evidence>
<keyword evidence="2" id="KW-0645">Protease</keyword>
<gene>
    <name evidence="7" type="ORF">HETSPECPRED_004992</name>
</gene>
<proteinExistence type="inferred from homology"/>
<keyword evidence="8" id="KW-1185">Reference proteome</keyword>
<evidence type="ECO:0000256" key="3">
    <source>
        <dbReference type="ARBA" id="ARBA00022729"/>
    </source>
</evidence>
<dbReference type="Pfam" id="PF05577">
    <property type="entry name" value="Peptidase_S28"/>
    <property type="match status" value="1"/>
</dbReference>
<name>A0A8H3IKG9_9LECA</name>
<dbReference type="SUPFAM" id="SSF53474">
    <property type="entry name" value="alpha/beta-Hydrolases"/>
    <property type="match status" value="1"/>
</dbReference>
<keyword evidence="3 6" id="KW-0732">Signal</keyword>
<dbReference type="Proteomes" id="UP000664521">
    <property type="component" value="Unassembled WGS sequence"/>
</dbReference>